<reference evidence="1" key="2">
    <citation type="submission" date="2023-01" db="EMBL/GenBank/DDBJ databases">
        <title>Draft genome sequence of Maritalea porphyrae strain NBRC 107169.</title>
        <authorList>
            <person name="Sun Q."/>
            <person name="Mori K."/>
        </authorList>
    </citation>
    <scope>NUCLEOTIDE SEQUENCE</scope>
    <source>
        <strain evidence="1">NBRC 107169</strain>
    </source>
</reference>
<accession>A0ABQ5UWL5</accession>
<reference evidence="1" key="1">
    <citation type="journal article" date="2014" name="Int. J. Syst. Evol. Microbiol.">
        <title>Complete genome of a new Firmicutes species belonging to the dominant human colonic microbiota ('Ruminococcus bicirculans') reveals two chromosomes and a selective capacity to utilize plant glucans.</title>
        <authorList>
            <consortium name="NISC Comparative Sequencing Program"/>
            <person name="Wegmann U."/>
            <person name="Louis P."/>
            <person name="Goesmann A."/>
            <person name="Henrissat B."/>
            <person name="Duncan S.H."/>
            <person name="Flint H.J."/>
        </authorList>
    </citation>
    <scope>NUCLEOTIDE SEQUENCE</scope>
    <source>
        <strain evidence="1">NBRC 107169</strain>
    </source>
</reference>
<organism evidence="1 2">
    <name type="scientific">Maritalea porphyrae</name>
    <dbReference type="NCBI Taxonomy" id="880732"/>
    <lineage>
        <taxon>Bacteria</taxon>
        <taxon>Pseudomonadati</taxon>
        <taxon>Pseudomonadota</taxon>
        <taxon>Alphaproteobacteria</taxon>
        <taxon>Hyphomicrobiales</taxon>
        <taxon>Devosiaceae</taxon>
        <taxon>Maritalea</taxon>
    </lineage>
</organism>
<protein>
    <submittedName>
        <fullName evidence="1">Uncharacterized protein</fullName>
    </submittedName>
</protein>
<keyword evidence="2" id="KW-1185">Reference proteome</keyword>
<name>A0ABQ5UWL5_9HYPH</name>
<evidence type="ECO:0000313" key="2">
    <source>
        <dbReference type="Proteomes" id="UP001161405"/>
    </source>
</evidence>
<dbReference type="EMBL" id="BSNI01000002">
    <property type="protein sequence ID" value="GLQ18786.1"/>
    <property type="molecule type" value="Genomic_DNA"/>
</dbReference>
<comment type="caution">
    <text evidence="1">The sequence shown here is derived from an EMBL/GenBank/DDBJ whole genome shotgun (WGS) entry which is preliminary data.</text>
</comment>
<proteinExistence type="predicted"/>
<gene>
    <name evidence="1" type="ORF">GCM10007879_30350</name>
</gene>
<sequence>MIIAMAAMNKNVKCHVLTMIMTCPKLGAIMGIAMKIIMINDMISAIARPSNLSRTIEVAMTRDAPAPNPWKKRKAKRVL</sequence>
<evidence type="ECO:0000313" key="1">
    <source>
        <dbReference type="EMBL" id="GLQ18786.1"/>
    </source>
</evidence>
<dbReference type="Proteomes" id="UP001161405">
    <property type="component" value="Unassembled WGS sequence"/>
</dbReference>